<dbReference type="PANTHER" id="PTHR30349:SF64">
    <property type="entry name" value="PROPHAGE INTEGRASE INTD-RELATED"/>
    <property type="match status" value="1"/>
</dbReference>
<evidence type="ECO:0000256" key="4">
    <source>
        <dbReference type="ARBA" id="ARBA00023172"/>
    </source>
</evidence>
<comment type="similarity">
    <text evidence="1">Belongs to the 'phage' integrase family.</text>
</comment>
<evidence type="ECO:0000313" key="6">
    <source>
        <dbReference type="EMBL" id="MRG98819.1"/>
    </source>
</evidence>
<gene>
    <name evidence="6" type="ORF">GIY21_00770</name>
    <name evidence="7" type="ORF">GIY22_02000</name>
</gene>
<evidence type="ECO:0000256" key="1">
    <source>
        <dbReference type="ARBA" id="ARBA00008857"/>
    </source>
</evidence>
<dbReference type="PANTHER" id="PTHR30349">
    <property type="entry name" value="PHAGE INTEGRASE-RELATED"/>
    <property type="match status" value="1"/>
</dbReference>
<comment type="caution">
    <text evidence="6">The sequence shown here is derived from an EMBL/GenBank/DDBJ whole genome shotgun (WGS) entry which is preliminary data.</text>
</comment>
<organism evidence="6 9">
    <name type="scientific">Xanthomonas sontii</name>
    <dbReference type="NCBI Taxonomy" id="2650745"/>
    <lineage>
        <taxon>Bacteria</taxon>
        <taxon>Pseudomonadati</taxon>
        <taxon>Pseudomonadota</taxon>
        <taxon>Gammaproteobacteria</taxon>
        <taxon>Lysobacterales</taxon>
        <taxon>Lysobacteraceae</taxon>
        <taxon>Xanthomonas</taxon>
    </lineage>
</organism>
<dbReference type="InterPro" id="IPR010998">
    <property type="entry name" value="Integrase_recombinase_N"/>
</dbReference>
<evidence type="ECO:0000259" key="5">
    <source>
        <dbReference type="PROSITE" id="PS51898"/>
    </source>
</evidence>
<dbReference type="PROSITE" id="PS51898">
    <property type="entry name" value="TYR_RECOMBINASE"/>
    <property type="match status" value="1"/>
</dbReference>
<dbReference type="SUPFAM" id="SSF56349">
    <property type="entry name" value="DNA breaking-rejoining enzymes"/>
    <property type="match status" value="1"/>
</dbReference>
<keyword evidence="4" id="KW-0233">DNA recombination</keyword>
<feature type="domain" description="Tyr recombinase" evidence="5">
    <location>
        <begin position="191"/>
        <end position="360"/>
    </location>
</feature>
<evidence type="ECO:0000256" key="2">
    <source>
        <dbReference type="ARBA" id="ARBA00022908"/>
    </source>
</evidence>
<dbReference type="Proteomes" id="UP000437931">
    <property type="component" value="Unassembled WGS sequence"/>
</dbReference>
<dbReference type="CDD" id="cd00796">
    <property type="entry name" value="INT_Rci_Hp1_C"/>
    <property type="match status" value="1"/>
</dbReference>
<dbReference type="InterPro" id="IPR011010">
    <property type="entry name" value="DNA_brk_join_enz"/>
</dbReference>
<proteinExistence type="inferred from homology"/>
<dbReference type="EMBL" id="WJPN01000001">
    <property type="protein sequence ID" value="MRG98819.1"/>
    <property type="molecule type" value="Genomic_DNA"/>
</dbReference>
<reference evidence="8 9" key="1">
    <citation type="submission" date="2019-11" db="EMBL/GenBank/DDBJ databases">
        <title>First report of rice panicle blight caused by Xanthomonas sp. in Iran.</title>
        <authorList>
            <person name="Mirghasempour S.A."/>
            <person name="Huang S."/>
            <person name="Brady C.L."/>
            <person name="Studholme D.J."/>
        </authorList>
    </citation>
    <scope>NUCLEOTIDE SEQUENCE [LARGE SCALE GENOMIC DNA]</scope>
    <source>
        <strain evidence="6 9">ASD011</strain>
        <strain evidence="8">SAM114</strain>
    </source>
</reference>
<dbReference type="Gene3D" id="1.10.443.10">
    <property type="entry name" value="Intergrase catalytic core"/>
    <property type="match status" value="1"/>
</dbReference>
<dbReference type="GO" id="GO:0003677">
    <property type="term" value="F:DNA binding"/>
    <property type="evidence" value="ECO:0007669"/>
    <property type="project" value="UniProtKB-KW"/>
</dbReference>
<dbReference type="Proteomes" id="UP000439314">
    <property type="component" value="Unassembled WGS sequence"/>
</dbReference>
<evidence type="ECO:0000256" key="3">
    <source>
        <dbReference type="ARBA" id="ARBA00023125"/>
    </source>
</evidence>
<dbReference type="GO" id="GO:0006310">
    <property type="term" value="P:DNA recombination"/>
    <property type="evidence" value="ECO:0007669"/>
    <property type="project" value="UniProtKB-KW"/>
</dbReference>
<dbReference type="Gene3D" id="1.10.150.130">
    <property type="match status" value="1"/>
</dbReference>
<keyword evidence="2" id="KW-0229">DNA integration</keyword>
<dbReference type="Pfam" id="PF00589">
    <property type="entry name" value="Phage_integrase"/>
    <property type="match status" value="1"/>
</dbReference>
<accession>A0A6N7Q4H3</accession>
<sequence length="383" mass="43987">MEVQPTRARRISRRRKMARSPYTLVPRGKKGTLYIRYTDPSGERVFRSTGTSDRALATEWASKLHAETYRTSRLGEKPRRRWTEAVTRWLADKQAKRSLRKDLHNLRWLDPHLRGLYLDEIDSDLLADLLAQRMAEPRVKRAGAKDAATTSRSTAEKMMALVRSILRAAQSWGWVDRLPTIKLIENGKPKEDYRWLTQREAERLHDELAEHLRGPYLFSLATGWREQNVLRLEWSRVDLDRRVAWFAGSQAKGKRAIGAPLSDAAIEVLKQQAGKHKRWVFPNEDGEPYTRGNNHGFKAAQRRAKIAPLRWHDLRHTWASWHVMAGTSLRALMDLGGWRSYQSVLRYAHLSPEHLAADAARLPALKTGANSVQAEKKKGSTSL</sequence>
<dbReference type="AlphaFoldDB" id="A0A6N7Q4H3"/>
<dbReference type="InterPro" id="IPR050090">
    <property type="entry name" value="Tyrosine_recombinase_XerCD"/>
</dbReference>
<keyword evidence="8" id="KW-1185">Reference proteome</keyword>
<protein>
    <submittedName>
        <fullName evidence="6">Tyrosine-type recombinase/integrase</fullName>
    </submittedName>
</protein>
<evidence type="ECO:0000313" key="9">
    <source>
        <dbReference type="Proteomes" id="UP000439314"/>
    </source>
</evidence>
<evidence type="ECO:0000313" key="7">
    <source>
        <dbReference type="EMBL" id="MRH73390.1"/>
    </source>
</evidence>
<dbReference type="GO" id="GO:0015074">
    <property type="term" value="P:DNA integration"/>
    <property type="evidence" value="ECO:0007669"/>
    <property type="project" value="UniProtKB-KW"/>
</dbReference>
<dbReference type="EMBL" id="WJPM01000001">
    <property type="protein sequence ID" value="MRH73390.1"/>
    <property type="molecule type" value="Genomic_DNA"/>
</dbReference>
<evidence type="ECO:0000313" key="8">
    <source>
        <dbReference type="Proteomes" id="UP000437931"/>
    </source>
</evidence>
<dbReference type="InterPro" id="IPR013762">
    <property type="entry name" value="Integrase-like_cat_sf"/>
</dbReference>
<keyword evidence="3" id="KW-0238">DNA-binding</keyword>
<name>A0A6N7Q4H3_9XANT</name>
<dbReference type="InterPro" id="IPR002104">
    <property type="entry name" value="Integrase_catalytic"/>
</dbReference>
<reference evidence="7" key="2">
    <citation type="journal article" date="2020" name="Plant Dis.">
        <title>A Grain Rot of Rice in Iran Caused by a Xanthomonas Strain Closely Related to X. sacchari.</title>
        <authorList>
            <person name="Mirghasempour S.A."/>
            <person name="Huang S."/>
            <person name="Studholme D.J."/>
            <person name="Brady C.L."/>
        </authorList>
    </citation>
    <scope>NUCLEOTIDE SEQUENCE</scope>
    <source>
        <strain evidence="7">SAM114</strain>
    </source>
</reference>